<dbReference type="GO" id="GO:0031418">
    <property type="term" value="F:L-ascorbic acid binding"/>
    <property type="evidence" value="ECO:0007669"/>
    <property type="project" value="InterPro"/>
</dbReference>
<sequence length="288" mass="32629">MGSSSVAEDFLLPQAPSNAVIRRINFLDTDTPISKYKDYNAVVIDNVLTEEECKELLRIAEASTVKDTSGSPTWERAMINIGGGRQTLATEQRKCGRIILDSPELADKLLARLMPFLKELGFDHIRNQPLVTGLDGRGRAYRLSRLNERLRFLKYEGGEYFRPHWDSNYLTSDEQEESFYTVHLYLNGDGEQDLEELRQASKKAETDPQGSVNMDLSGKLLGGATSFSASYKEEDGIVRVFPKTGSALVFQQYHLLHAGDPVFRGVKYTLRTEMMYREMTMTLKVHDL</sequence>
<dbReference type="InterPro" id="IPR044862">
    <property type="entry name" value="Pro_4_hyd_alph_FE2OG_OXY"/>
</dbReference>
<dbReference type="Proteomes" id="UP000662466">
    <property type="component" value="Unassembled WGS sequence"/>
</dbReference>
<name>A0A8H6UHR9_9EURO</name>
<dbReference type="Pfam" id="PF13640">
    <property type="entry name" value="2OG-FeII_Oxy_3"/>
    <property type="match status" value="1"/>
</dbReference>
<evidence type="ECO:0000256" key="2">
    <source>
        <dbReference type="ARBA" id="ARBA00022723"/>
    </source>
</evidence>
<comment type="caution">
    <text evidence="7">The sequence shown here is derived from an EMBL/GenBank/DDBJ whole genome shotgun (WGS) entry which is preliminary data.</text>
</comment>
<keyword evidence="2" id="KW-0479">Metal-binding</keyword>
<dbReference type="Proteomes" id="UP000630445">
    <property type="component" value="Unassembled WGS sequence"/>
</dbReference>
<organism evidence="7 9">
    <name type="scientific">Aspergillus hiratsukae</name>
    <dbReference type="NCBI Taxonomy" id="1194566"/>
    <lineage>
        <taxon>Eukaryota</taxon>
        <taxon>Fungi</taxon>
        <taxon>Dikarya</taxon>
        <taxon>Ascomycota</taxon>
        <taxon>Pezizomycotina</taxon>
        <taxon>Eurotiomycetes</taxon>
        <taxon>Eurotiomycetidae</taxon>
        <taxon>Eurotiales</taxon>
        <taxon>Aspergillaceae</taxon>
        <taxon>Aspergillus</taxon>
        <taxon>Aspergillus subgen. Fumigati</taxon>
    </lineage>
</organism>
<evidence type="ECO:0000313" key="8">
    <source>
        <dbReference type="EMBL" id="KAF7169952.1"/>
    </source>
</evidence>
<dbReference type="EMBL" id="JACBAD010001860">
    <property type="protein sequence ID" value="KAF7131259.1"/>
    <property type="molecule type" value="Genomic_DNA"/>
</dbReference>
<dbReference type="Gene3D" id="2.60.120.620">
    <property type="entry name" value="q2cbj1_9rhob like domain"/>
    <property type="match status" value="1"/>
</dbReference>
<dbReference type="InterPro" id="IPR006620">
    <property type="entry name" value="Pro_4_hyd_alph"/>
</dbReference>
<dbReference type="GO" id="GO:0005506">
    <property type="term" value="F:iron ion binding"/>
    <property type="evidence" value="ECO:0007669"/>
    <property type="project" value="InterPro"/>
</dbReference>
<evidence type="ECO:0000256" key="1">
    <source>
        <dbReference type="ARBA" id="ARBA00001961"/>
    </source>
</evidence>
<proteinExistence type="predicted"/>
<reference evidence="7" key="1">
    <citation type="submission" date="2020-06" db="EMBL/GenBank/DDBJ databases">
        <title>Draft genome sequences of strains closely related to Aspergillus parafelis and Aspergillus hiratsukae.</title>
        <authorList>
            <person name="Dos Santos R.A.C."/>
            <person name="Rivero-Menendez O."/>
            <person name="Steenwyk J.L."/>
            <person name="Mead M.E."/>
            <person name="Goldman G.H."/>
            <person name="Alastruey-Izquierdo A."/>
            <person name="Rokas A."/>
        </authorList>
    </citation>
    <scope>NUCLEOTIDE SEQUENCE</scope>
    <source>
        <strain evidence="7">CNM-CM5793</strain>
        <strain evidence="8">CNM-CM6106</strain>
    </source>
</reference>
<evidence type="ECO:0000313" key="7">
    <source>
        <dbReference type="EMBL" id="KAF7131259.1"/>
    </source>
</evidence>
<gene>
    <name evidence="7" type="ORF">CNMCM5793_004364</name>
    <name evidence="8" type="ORF">CNMCM6106_004810</name>
</gene>
<dbReference type="EMBL" id="JACBAF010002013">
    <property type="protein sequence ID" value="KAF7169952.1"/>
    <property type="molecule type" value="Genomic_DNA"/>
</dbReference>
<evidence type="ECO:0000259" key="6">
    <source>
        <dbReference type="SMART" id="SM00702"/>
    </source>
</evidence>
<dbReference type="SUPFAM" id="SSF51197">
    <property type="entry name" value="Clavaminate synthase-like"/>
    <property type="match status" value="1"/>
</dbReference>
<dbReference type="PANTHER" id="PTHR10869:SF241">
    <property type="entry name" value="FE2OG DIOXYGENASE DOMAIN-CONTAINING PROTEIN"/>
    <property type="match status" value="1"/>
</dbReference>
<evidence type="ECO:0000313" key="9">
    <source>
        <dbReference type="Proteomes" id="UP000630445"/>
    </source>
</evidence>
<dbReference type="FunFam" id="2.60.120.620:FF:000045">
    <property type="entry name" value="Uncharacterized protein"/>
    <property type="match status" value="1"/>
</dbReference>
<evidence type="ECO:0000256" key="3">
    <source>
        <dbReference type="ARBA" id="ARBA00022964"/>
    </source>
</evidence>
<keyword evidence="5" id="KW-0408">Iron</keyword>
<dbReference type="GO" id="GO:0005783">
    <property type="term" value="C:endoplasmic reticulum"/>
    <property type="evidence" value="ECO:0007669"/>
    <property type="project" value="TreeGrafter"/>
</dbReference>
<keyword evidence="9" id="KW-1185">Reference proteome</keyword>
<keyword evidence="4" id="KW-0560">Oxidoreductase</keyword>
<accession>A0A8H6UHR9</accession>
<dbReference type="AlphaFoldDB" id="A0A8H6UHR9"/>
<dbReference type="PANTHER" id="PTHR10869">
    <property type="entry name" value="PROLYL 4-HYDROXYLASE ALPHA SUBUNIT"/>
    <property type="match status" value="1"/>
</dbReference>
<protein>
    <recommendedName>
        <fullName evidence="6">Prolyl 4-hydroxylase alpha subunit domain-containing protein</fullName>
    </recommendedName>
</protein>
<dbReference type="SMART" id="SM00702">
    <property type="entry name" value="P4Hc"/>
    <property type="match status" value="1"/>
</dbReference>
<comment type="cofactor">
    <cofactor evidence="1">
        <name>L-ascorbate</name>
        <dbReference type="ChEBI" id="CHEBI:38290"/>
    </cofactor>
</comment>
<dbReference type="InterPro" id="IPR045054">
    <property type="entry name" value="P4HA-like"/>
</dbReference>
<feature type="domain" description="Prolyl 4-hydroxylase alpha subunit" evidence="6">
    <location>
        <begin position="39"/>
        <end position="275"/>
    </location>
</feature>
<dbReference type="OrthoDB" id="69177at2759"/>
<dbReference type="GO" id="GO:0004656">
    <property type="term" value="F:procollagen-proline 4-dioxygenase activity"/>
    <property type="evidence" value="ECO:0007669"/>
    <property type="project" value="TreeGrafter"/>
</dbReference>
<evidence type="ECO:0000256" key="4">
    <source>
        <dbReference type="ARBA" id="ARBA00023002"/>
    </source>
</evidence>
<keyword evidence="3" id="KW-0223">Dioxygenase</keyword>
<evidence type="ECO:0000256" key="5">
    <source>
        <dbReference type="ARBA" id="ARBA00023004"/>
    </source>
</evidence>